<keyword evidence="12" id="KW-1185">Reference proteome</keyword>
<protein>
    <recommendedName>
        <fullName evidence="5">Calmodulin-lysine N-methyltransferase</fullName>
        <ecNumber evidence="3">2.1.1.60</ecNumber>
    </recommendedName>
    <alternativeName>
        <fullName evidence="4">Centromere protein S</fullName>
    </alternativeName>
</protein>
<reference evidence="12" key="2">
    <citation type="journal article" date="2016" name="Sci. Rep.">
        <title>Dictyocaulus viviparus genome, variome and transcriptome elucidate lungworm biology and support future intervention.</title>
        <authorList>
            <person name="McNulty S.N."/>
            <person name="Strube C."/>
            <person name="Rosa B.A."/>
            <person name="Martin J.C."/>
            <person name="Tyagi R."/>
            <person name="Choi Y.J."/>
            <person name="Wang Q."/>
            <person name="Hallsworth Pepin K."/>
            <person name="Zhang X."/>
            <person name="Ozersky P."/>
            <person name="Wilson R.K."/>
            <person name="Sternberg P.W."/>
            <person name="Gasser R.B."/>
            <person name="Mitreva M."/>
        </authorList>
    </citation>
    <scope>NUCLEOTIDE SEQUENCE [LARGE SCALE GENOMIC DNA]</scope>
    <source>
        <strain evidence="12">HannoverDv2000</strain>
    </source>
</reference>
<dbReference type="Gene3D" id="1.10.20.10">
    <property type="entry name" value="Histone, subunit A"/>
    <property type="match status" value="1"/>
</dbReference>
<dbReference type="EMBL" id="KN716657">
    <property type="protein sequence ID" value="KJH42510.1"/>
    <property type="molecule type" value="Genomic_DNA"/>
</dbReference>
<gene>
    <name evidence="11" type="ORF">DICVIV_11502</name>
</gene>
<evidence type="ECO:0000256" key="4">
    <source>
        <dbReference type="ARBA" id="ARBA00016400"/>
    </source>
</evidence>
<evidence type="ECO:0000256" key="10">
    <source>
        <dbReference type="SAM" id="MobiDB-lite"/>
    </source>
</evidence>
<keyword evidence="8" id="KW-0808">Transferase</keyword>
<feature type="compositionally biased region" description="Polar residues" evidence="10">
    <location>
        <begin position="452"/>
        <end position="465"/>
    </location>
</feature>
<keyword evidence="9" id="KW-0539">Nucleus</keyword>
<evidence type="ECO:0000256" key="8">
    <source>
        <dbReference type="ARBA" id="ARBA00022679"/>
    </source>
</evidence>
<organism evidence="11 12">
    <name type="scientific">Dictyocaulus viviparus</name>
    <name type="common">Bovine lungworm</name>
    <dbReference type="NCBI Taxonomy" id="29172"/>
    <lineage>
        <taxon>Eukaryota</taxon>
        <taxon>Metazoa</taxon>
        <taxon>Ecdysozoa</taxon>
        <taxon>Nematoda</taxon>
        <taxon>Chromadorea</taxon>
        <taxon>Rhabditida</taxon>
        <taxon>Rhabditina</taxon>
        <taxon>Rhabditomorpha</taxon>
        <taxon>Strongyloidea</taxon>
        <taxon>Metastrongylidae</taxon>
        <taxon>Dictyocaulus</taxon>
    </lineage>
</organism>
<dbReference type="PANTHER" id="PTHR13539">
    <property type="entry name" value="CALMODULIN-LYSINE N-METHYLTRANSFERASE"/>
    <property type="match status" value="1"/>
</dbReference>
<dbReference type="STRING" id="29172.A0A0D8XD11"/>
<dbReference type="Gene3D" id="3.40.50.150">
    <property type="entry name" value="Vaccinia Virus protein VP39"/>
    <property type="match status" value="1"/>
</dbReference>
<evidence type="ECO:0000256" key="5">
    <source>
        <dbReference type="ARBA" id="ARBA00020594"/>
    </source>
</evidence>
<evidence type="ECO:0000313" key="12">
    <source>
        <dbReference type="Proteomes" id="UP000053766"/>
    </source>
</evidence>
<accession>A0A0D8XD11</accession>
<dbReference type="GO" id="GO:0018025">
    <property type="term" value="F:calmodulin-lysine N-methyltransferase activity"/>
    <property type="evidence" value="ECO:0007669"/>
    <property type="project" value="UniProtKB-EC"/>
</dbReference>
<dbReference type="OrthoDB" id="413520at2759"/>
<dbReference type="GO" id="GO:0071821">
    <property type="term" value="C:FANCM-MHF complex"/>
    <property type="evidence" value="ECO:0007669"/>
    <property type="project" value="InterPro"/>
</dbReference>
<dbReference type="PANTHER" id="PTHR13539:SF3">
    <property type="entry name" value="CALMODULIN-LYSINE N-METHYLTRANSFERASE"/>
    <property type="match status" value="1"/>
</dbReference>
<feature type="region of interest" description="Disordered" evidence="10">
    <location>
        <begin position="442"/>
        <end position="468"/>
    </location>
</feature>
<evidence type="ECO:0000313" key="11">
    <source>
        <dbReference type="EMBL" id="KJH42510.1"/>
    </source>
</evidence>
<dbReference type="Pfam" id="PF10294">
    <property type="entry name" value="Methyltransf_16"/>
    <property type="match status" value="1"/>
</dbReference>
<dbReference type="GO" id="GO:0032259">
    <property type="term" value="P:methylation"/>
    <property type="evidence" value="ECO:0007669"/>
    <property type="project" value="UniProtKB-KW"/>
</dbReference>
<dbReference type="InterPro" id="IPR025800">
    <property type="entry name" value="CaM-Lys-N-MeTrfase"/>
</dbReference>
<sequence>MRRSTRPPRRAKKSDRSLRSTLRLFSMTSSDSEAEDDVYSLCVRDSPFCIDIVLPEDRTSLRHISGFDNTGNVRIWPGGEALAYYLSVRPPLVSGKVVLELGAGLVGLPGFIAAIYATRVRITDGNEHSVASLRDIAKRNPLPNVEIEQLRWGIGKDEKKFDLILAADCVFFPEYHGDLINTFDRYLTQLGLVYVCSPKRKGSLDRFIEFVEDDNRFKCDFISEFDYIMDDLCVLKDEQKDAELPYLLSLKRCLPDETANLEVFIQFQELQKSIQVSVLKAADEIVEDTQRSGEKIHFDPEVISHLSVLIWDTVVNDWTADLLAFMSHARRETVNVSDVALIMRRNRPLLEMMTNNAGISLSYIEYPVARRQRSNTKAVSKSRESEKARRGKRKIGCDTTKTCETSFELNLKDSAKLDSPVLDPVFKAGINSEKEKFETINETPSHDAVLSGSKSFNEGNRSELSSPDLFHSPTKGCKSFDDLHLSNAVPSQDLSPDRNVCKPMNTGESGWSAKFSEFSFFDSVCSPITACEIDEGSSLIVYFFNHTFPQNLQQSSYTFLYSQEYNLYSPYLSFLLFFTSFITIKYCYGEFLGKTRASFESSTMKDNILKSTSHKTFSRETSKINESQLLKASYSKALVLTENQRKSALTSKKSSFQDISNRSQAACSKSTSVSMDYANSDEEFFDL</sequence>
<dbReference type="GO" id="GO:0046982">
    <property type="term" value="F:protein heterodimerization activity"/>
    <property type="evidence" value="ECO:0007669"/>
    <property type="project" value="InterPro"/>
</dbReference>
<dbReference type="GO" id="GO:0005737">
    <property type="term" value="C:cytoplasm"/>
    <property type="evidence" value="ECO:0007669"/>
    <property type="project" value="UniProtKB-SubCell"/>
</dbReference>
<evidence type="ECO:0000256" key="3">
    <source>
        <dbReference type="ARBA" id="ARBA00011914"/>
    </source>
</evidence>
<dbReference type="InterPro" id="IPR019410">
    <property type="entry name" value="Methyltransf_16"/>
</dbReference>
<keyword evidence="6" id="KW-0963">Cytoplasm</keyword>
<dbReference type="AlphaFoldDB" id="A0A0D8XD11"/>
<dbReference type="Pfam" id="PF15630">
    <property type="entry name" value="CENP-S"/>
    <property type="match status" value="1"/>
</dbReference>
<proteinExistence type="predicted"/>
<dbReference type="InterPro" id="IPR029063">
    <property type="entry name" value="SAM-dependent_MTases_sf"/>
</dbReference>
<keyword evidence="7" id="KW-0489">Methyltransferase</keyword>
<reference evidence="11 12" key="1">
    <citation type="submission" date="2013-11" db="EMBL/GenBank/DDBJ databases">
        <title>Draft genome of the bovine lungworm Dictyocaulus viviparus.</title>
        <authorList>
            <person name="Mitreva M."/>
        </authorList>
    </citation>
    <scope>NUCLEOTIDE SEQUENCE [LARGE SCALE GENOMIC DNA]</scope>
    <source>
        <strain evidence="11 12">HannoverDv2000</strain>
    </source>
</reference>
<dbReference type="CDD" id="cd22919">
    <property type="entry name" value="HFD_CENP-S"/>
    <property type="match status" value="1"/>
</dbReference>
<dbReference type="SUPFAM" id="SSF53335">
    <property type="entry name" value="S-adenosyl-L-methionine-dependent methyltransferases"/>
    <property type="match status" value="1"/>
</dbReference>
<evidence type="ECO:0000256" key="1">
    <source>
        <dbReference type="ARBA" id="ARBA00004123"/>
    </source>
</evidence>
<dbReference type="Proteomes" id="UP000053766">
    <property type="component" value="Unassembled WGS sequence"/>
</dbReference>
<feature type="region of interest" description="Disordered" evidence="10">
    <location>
        <begin position="374"/>
        <end position="394"/>
    </location>
</feature>
<dbReference type="InterPro" id="IPR029003">
    <property type="entry name" value="CENP-S/Mhf1"/>
</dbReference>
<evidence type="ECO:0000256" key="7">
    <source>
        <dbReference type="ARBA" id="ARBA00022603"/>
    </source>
</evidence>
<evidence type="ECO:0000256" key="2">
    <source>
        <dbReference type="ARBA" id="ARBA00004496"/>
    </source>
</evidence>
<name>A0A0D8XD11_DICVI</name>
<dbReference type="InterPro" id="IPR009072">
    <property type="entry name" value="Histone-fold"/>
</dbReference>
<evidence type="ECO:0000256" key="9">
    <source>
        <dbReference type="ARBA" id="ARBA00023242"/>
    </source>
</evidence>
<evidence type="ECO:0000256" key="6">
    <source>
        <dbReference type="ARBA" id="ARBA00022490"/>
    </source>
</evidence>
<dbReference type="EC" id="2.1.1.60" evidence="3"/>
<comment type="subcellular location">
    <subcellularLocation>
        <location evidence="2">Cytoplasm</location>
    </subcellularLocation>
    <subcellularLocation>
        <location evidence="1">Nucleus</location>
    </subcellularLocation>
</comment>